<evidence type="ECO:0000256" key="7">
    <source>
        <dbReference type="SAM" id="Phobius"/>
    </source>
</evidence>
<evidence type="ECO:0000313" key="10">
    <source>
        <dbReference type="Proteomes" id="UP000093391"/>
    </source>
</evidence>
<dbReference type="KEGG" id="ala:BFG52_02535"/>
<keyword evidence="10" id="KW-1185">Reference proteome</keyword>
<dbReference type="Proteomes" id="UP000093391">
    <property type="component" value="Chromosome"/>
</dbReference>
<dbReference type="PANTHER" id="PTHR22726">
    <property type="entry name" value="METALLOENDOPEPTIDASE OMA1"/>
    <property type="match status" value="1"/>
</dbReference>
<name>A0A1B2LX36_9GAMM</name>
<dbReference type="InterPro" id="IPR001915">
    <property type="entry name" value="Peptidase_M48"/>
</dbReference>
<dbReference type="STRING" id="1789224.BFG52_02535"/>
<keyword evidence="1 6" id="KW-0645">Protease</keyword>
<dbReference type="GO" id="GO:0004222">
    <property type="term" value="F:metalloendopeptidase activity"/>
    <property type="evidence" value="ECO:0007669"/>
    <property type="project" value="InterPro"/>
</dbReference>
<dbReference type="Pfam" id="PF01435">
    <property type="entry name" value="Peptidase_M48"/>
    <property type="match status" value="1"/>
</dbReference>
<dbReference type="CDD" id="cd07332">
    <property type="entry name" value="M48C_Oma1_like"/>
    <property type="match status" value="1"/>
</dbReference>
<keyword evidence="7" id="KW-0812">Transmembrane</keyword>
<dbReference type="OrthoDB" id="9810445at2"/>
<feature type="domain" description="Peptidase M48" evidence="8">
    <location>
        <begin position="164"/>
        <end position="334"/>
    </location>
</feature>
<comment type="cofactor">
    <cofactor evidence="6">
        <name>Zn(2+)</name>
        <dbReference type="ChEBI" id="CHEBI:29105"/>
    </cofactor>
    <text evidence="6">Binds 1 zinc ion per subunit.</text>
</comment>
<accession>A0A1B2LX36</accession>
<evidence type="ECO:0000256" key="5">
    <source>
        <dbReference type="ARBA" id="ARBA00023049"/>
    </source>
</evidence>
<organism evidence="9 10">
    <name type="scientific">Acinetobacter larvae</name>
    <dbReference type="NCBI Taxonomy" id="1789224"/>
    <lineage>
        <taxon>Bacteria</taxon>
        <taxon>Pseudomonadati</taxon>
        <taxon>Pseudomonadota</taxon>
        <taxon>Gammaproteobacteria</taxon>
        <taxon>Moraxellales</taxon>
        <taxon>Moraxellaceae</taxon>
        <taxon>Acinetobacter</taxon>
    </lineage>
</organism>
<gene>
    <name evidence="9" type="ORF">BFG52_02535</name>
</gene>
<evidence type="ECO:0000259" key="8">
    <source>
        <dbReference type="Pfam" id="PF01435"/>
    </source>
</evidence>
<dbReference type="GO" id="GO:0051603">
    <property type="term" value="P:proteolysis involved in protein catabolic process"/>
    <property type="evidence" value="ECO:0007669"/>
    <property type="project" value="TreeGrafter"/>
</dbReference>
<keyword evidence="2" id="KW-0479">Metal-binding</keyword>
<dbReference type="PANTHER" id="PTHR22726:SF1">
    <property type="entry name" value="METALLOENDOPEPTIDASE OMA1, MITOCHONDRIAL"/>
    <property type="match status" value="1"/>
</dbReference>
<keyword evidence="3 6" id="KW-0378">Hydrolase</keyword>
<evidence type="ECO:0000313" key="9">
    <source>
        <dbReference type="EMBL" id="AOA57343.1"/>
    </source>
</evidence>
<keyword evidence="7" id="KW-1133">Transmembrane helix</keyword>
<dbReference type="RefSeq" id="WP_067552206.1">
    <property type="nucleotide sequence ID" value="NZ_CP016895.1"/>
</dbReference>
<evidence type="ECO:0000256" key="3">
    <source>
        <dbReference type="ARBA" id="ARBA00022801"/>
    </source>
</evidence>
<comment type="similarity">
    <text evidence="6">Belongs to the peptidase M48 family.</text>
</comment>
<reference evidence="9 10" key="1">
    <citation type="submission" date="2016-08" db="EMBL/GenBank/DDBJ databases">
        <authorList>
            <person name="Seilhamer J.J."/>
        </authorList>
    </citation>
    <scope>NUCLEOTIDE SEQUENCE [LARGE SCALE GENOMIC DNA]</scope>
    <source>
        <strain evidence="9 10">BRTC-1</strain>
    </source>
</reference>
<dbReference type="Gene3D" id="3.30.2010.10">
    <property type="entry name" value="Metalloproteases ('zincins'), catalytic domain"/>
    <property type="match status" value="1"/>
</dbReference>
<protein>
    <submittedName>
        <fullName evidence="9">Peptidase</fullName>
    </submittedName>
</protein>
<dbReference type="EMBL" id="CP016895">
    <property type="protein sequence ID" value="AOA57343.1"/>
    <property type="molecule type" value="Genomic_DNA"/>
</dbReference>
<keyword evidence="7" id="KW-0472">Membrane</keyword>
<keyword evidence="5 6" id="KW-0482">Metalloprotease</keyword>
<dbReference type="AlphaFoldDB" id="A0A1B2LX36"/>
<feature type="transmembrane region" description="Helical" evidence="7">
    <location>
        <begin position="100"/>
        <end position="120"/>
    </location>
</feature>
<dbReference type="GO" id="GO:0046872">
    <property type="term" value="F:metal ion binding"/>
    <property type="evidence" value="ECO:0007669"/>
    <property type="project" value="UniProtKB-KW"/>
</dbReference>
<dbReference type="GO" id="GO:0016020">
    <property type="term" value="C:membrane"/>
    <property type="evidence" value="ECO:0007669"/>
    <property type="project" value="TreeGrafter"/>
</dbReference>
<evidence type="ECO:0000256" key="1">
    <source>
        <dbReference type="ARBA" id="ARBA00022670"/>
    </source>
</evidence>
<sequence length="346" mass="39600">MQSIDVIFYDGLISKPHQAQLLELDREHIMVRYQDREPKTVRFHRKQMTFIGALGQRHPVIELDNDARIEFLSTDIPTWLPIKNLGLHHKIWKLERTPSMIVMSFFVVVIFCAVFLKWGVPWMAKTVAYNLPENTLQRIGNQSEELVMTLTKPSQLDPQQQQHLQQLYKQYIAEDRPARLLFRRGQQLGANALAIPNNTIIMTDELVELAHSDQEILGVLAHEQGHLKERHSLQQALASFGFSLIYIAMTGDSSDLLNSVPVALVGANYSRDFEQAADDYALDLMAKQKLPVEHYANMLQRLSDQAGENKVNNPLMDLMSSHPATADRIQRVRDFEAQQQHQSSAQ</sequence>
<dbReference type="InterPro" id="IPR051156">
    <property type="entry name" value="Mito/Outer_Membr_Metalloprot"/>
</dbReference>
<evidence type="ECO:0000256" key="6">
    <source>
        <dbReference type="RuleBase" id="RU003983"/>
    </source>
</evidence>
<keyword evidence="4 6" id="KW-0862">Zinc</keyword>
<evidence type="ECO:0000256" key="4">
    <source>
        <dbReference type="ARBA" id="ARBA00022833"/>
    </source>
</evidence>
<proteinExistence type="inferred from homology"/>
<evidence type="ECO:0000256" key="2">
    <source>
        <dbReference type="ARBA" id="ARBA00022723"/>
    </source>
</evidence>